<evidence type="ECO:0000313" key="1">
    <source>
        <dbReference type="EMBL" id="COW66032.1"/>
    </source>
</evidence>
<organism evidence="1 2">
    <name type="scientific">Mycobacterium tuberculosis</name>
    <dbReference type="NCBI Taxonomy" id="1773"/>
    <lineage>
        <taxon>Bacteria</taxon>
        <taxon>Bacillati</taxon>
        <taxon>Actinomycetota</taxon>
        <taxon>Actinomycetes</taxon>
        <taxon>Mycobacteriales</taxon>
        <taxon>Mycobacteriaceae</taxon>
        <taxon>Mycobacterium</taxon>
        <taxon>Mycobacterium tuberculosis complex</taxon>
    </lineage>
</organism>
<dbReference type="Proteomes" id="UP000048600">
    <property type="component" value="Unassembled WGS sequence"/>
</dbReference>
<sequence>MSWTKILCGQPRPSPGTRATVERALQQLVAAAAEQAAARRRRIVDHLAHAGTHVDADVLLSEQAWR</sequence>
<reference evidence="1 2" key="1">
    <citation type="submission" date="2015-03" db="EMBL/GenBank/DDBJ databases">
        <authorList>
            <consortium name="Pathogen Informatics"/>
        </authorList>
    </citation>
    <scope>NUCLEOTIDE SEQUENCE [LARGE SCALE GENOMIC DNA]</scope>
    <source>
        <strain evidence="1 2">P00601463</strain>
    </source>
</reference>
<gene>
    <name evidence="1" type="ORF">ERS007741_02895</name>
</gene>
<proteinExistence type="predicted"/>
<dbReference type="AlphaFoldDB" id="A0A655JB90"/>
<dbReference type="EMBL" id="CHKL01000377">
    <property type="protein sequence ID" value="COW66032.1"/>
    <property type="molecule type" value="Genomic_DNA"/>
</dbReference>
<evidence type="ECO:0000313" key="2">
    <source>
        <dbReference type="Proteomes" id="UP000048600"/>
    </source>
</evidence>
<accession>A0A655JB90</accession>
<protein>
    <submittedName>
        <fullName evidence="1">Antitoxin</fullName>
    </submittedName>
</protein>
<name>A0A655JB90_MYCTX</name>